<dbReference type="CDD" id="cd10448">
    <property type="entry name" value="GIY-YIG_unchar_3"/>
    <property type="match status" value="1"/>
</dbReference>
<evidence type="ECO:0000256" key="1">
    <source>
        <dbReference type="ARBA" id="ARBA00007435"/>
    </source>
</evidence>
<evidence type="ECO:0000313" key="3">
    <source>
        <dbReference type="EMBL" id="KIT16323.1"/>
    </source>
</evidence>
<reference evidence="3 4" key="1">
    <citation type="submission" date="2015-02" db="EMBL/GenBank/DDBJ databases">
        <title>Genome Sequence of Jannaschia aquimarina DSM28248, a member of the Roseobacter clade.</title>
        <authorList>
            <person name="Voget S."/>
            <person name="Daniel R."/>
        </authorList>
    </citation>
    <scope>NUCLEOTIDE SEQUENCE [LARGE SCALE GENOMIC DNA]</scope>
    <source>
        <strain evidence="3 4">GSW-M26</strain>
    </source>
</reference>
<sequence>MWTYILASQRNGTLYVGVTSDLVRRVWEHREHVAPNSFTARCNVTKLVWFERHEAAPYAIKREKSIKKWKRAWKISLIERENPEWCDLWSGISRLS</sequence>
<dbReference type="PANTHER" id="PTHR34477:SF5">
    <property type="entry name" value="BSL5627 PROTEIN"/>
    <property type="match status" value="1"/>
</dbReference>
<feature type="domain" description="GIY-YIG" evidence="2">
    <location>
        <begin position="1"/>
        <end position="76"/>
    </location>
</feature>
<keyword evidence="4" id="KW-1185">Reference proteome</keyword>
<dbReference type="OrthoDB" id="287318at2"/>
<dbReference type="RefSeq" id="WP_043918738.1">
    <property type="nucleotide sequence ID" value="NZ_FZPF01000009.1"/>
</dbReference>
<dbReference type="InterPro" id="IPR050190">
    <property type="entry name" value="UPF0213_domain"/>
</dbReference>
<dbReference type="STRING" id="935700.jaqu_19190"/>
<comment type="caution">
    <text evidence="3">The sequence shown here is derived from an EMBL/GenBank/DDBJ whole genome shotgun (WGS) entry which is preliminary data.</text>
</comment>
<dbReference type="InterPro" id="IPR035901">
    <property type="entry name" value="GIY-YIG_endonuc_sf"/>
</dbReference>
<dbReference type="PATRIC" id="fig|935700.4.peg.1986"/>
<evidence type="ECO:0000313" key="4">
    <source>
        <dbReference type="Proteomes" id="UP000032232"/>
    </source>
</evidence>
<dbReference type="Pfam" id="PF01541">
    <property type="entry name" value="GIY-YIG"/>
    <property type="match status" value="1"/>
</dbReference>
<evidence type="ECO:0000259" key="2">
    <source>
        <dbReference type="PROSITE" id="PS50164"/>
    </source>
</evidence>
<dbReference type="Proteomes" id="UP000032232">
    <property type="component" value="Unassembled WGS sequence"/>
</dbReference>
<comment type="similarity">
    <text evidence="1">Belongs to the UPF0213 family.</text>
</comment>
<dbReference type="InterPro" id="IPR000305">
    <property type="entry name" value="GIY-YIG_endonuc"/>
</dbReference>
<name>A0A0D1D8X0_9RHOB</name>
<gene>
    <name evidence="3" type="ORF">jaqu_19190</name>
</gene>
<dbReference type="SUPFAM" id="SSF82771">
    <property type="entry name" value="GIY-YIG endonuclease"/>
    <property type="match status" value="1"/>
</dbReference>
<dbReference type="EMBL" id="JYFE01000036">
    <property type="protein sequence ID" value="KIT16323.1"/>
    <property type="molecule type" value="Genomic_DNA"/>
</dbReference>
<dbReference type="AlphaFoldDB" id="A0A0D1D8X0"/>
<dbReference type="PROSITE" id="PS50164">
    <property type="entry name" value="GIY_YIG"/>
    <property type="match status" value="1"/>
</dbReference>
<dbReference type="Gene3D" id="3.40.1440.10">
    <property type="entry name" value="GIY-YIG endonuclease"/>
    <property type="match status" value="1"/>
</dbReference>
<protein>
    <submittedName>
        <fullName evidence="3">GIY-YIG nuclease superfamily protein</fullName>
    </submittedName>
</protein>
<proteinExistence type="inferred from homology"/>
<accession>A0A0D1D8X0</accession>
<organism evidence="3 4">
    <name type="scientific">Jannaschia aquimarina</name>
    <dbReference type="NCBI Taxonomy" id="935700"/>
    <lineage>
        <taxon>Bacteria</taxon>
        <taxon>Pseudomonadati</taxon>
        <taxon>Pseudomonadota</taxon>
        <taxon>Alphaproteobacteria</taxon>
        <taxon>Rhodobacterales</taxon>
        <taxon>Roseobacteraceae</taxon>
        <taxon>Jannaschia</taxon>
    </lineage>
</organism>
<dbReference type="PANTHER" id="PTHR34477">
    <property type="entry name" value="UPF0213 PROTEIN YHBQ"/>
    <property type="match status" value="1"/>
</dbReference>